<dbReference type="PANTHER" id="PTHR45835">
    <property type="entry name" value="YALI0A06105P"/>
    <property type="match status" value="1"/>
</dbReference>
<dbReference type="InterPro" id="IPR036397">
    <property type="entry name" value="RNaseH_sf"/>
</dbReference>
<dbReference type="OrthoDB" id="1738613at2759"/>
<dbReference type="Gene3D" id="3.30.420.10">
    <property type="entry name" value="Ribonuclease H-like superfamily/Ribonuclease H"/>
    <property type="match status" value="1"/>
</dbReference>
<organism evidence="2 3">
    <name type="scientific">Gossypium australe</name>
    <dbReference type="NCBI Taxonomy" id="47621"/>
    <lineage>
        <taxon>Eukaryota</taxon>
        <taxon>Viridiplantae</taxon>
        <taxon>Streptophyta</taxon>
        <taxon>Embryophyta</taxon>
        <taxon>Tracheophyta</taxon>
        <taxon>Spermatophyta</taxon>
        <taxon>Magnoliopsida</taxon>
        <taxon>eudicotyledons</taxon>
        <taxon>Gunneridae</taxon>
        <taxon>Pentapetalae</taxon>
        <taxon>rosids</taxon>
        <taxon>malvids</taxon>
        <taxon>Malvales</taxon>
        <taxon>Malvaceae</taxon>
        <taxon>Malvoideae</taxon>
        <taxon>Gossypium</taxon>
    </lineage>
</organism>
<dbReference type="AlphaFoldDB" id="A0A5B6VYF5"/>
<proteinExistence type="predicted"/>
<dbReference type="SUPFAM" id="SSF53098">
    <property type="entry name" value="Ribonuclease H-like"/>
    <property type="match status" value="1"/>
</dbReference>
<dbReference type="InterPro" id="IPR056924">
    <property type="entry name" value="SH3_Tf2-1"/>
</dbReference>
<reference evidence="2" key="1">
    <citation type="submission" date="2019-08" db="EMBL/GenBank/DDBJ databases">
        <authorList>
            <person name="Liu F."/>
        </authorList>
    </citation>
    <scope>NUCLEOTIDE SEQUENCE [LARGE SCALE GENOMIC DNA]</scope>
    <source>
        <strain evidence="2">PA1801</strain>
        <tissue evidence="2">Leaf</tissue>
    </source>
</reference>
<dbReference type="Pfam" id="PF24626">
    <property type="entry name" value="SH3_Tf2-1"/>
    <property type="match status" value="1"/>
</dbReference>
<accession>A0A5B6VYF5</accession>
<dbReference type="InterPro" id="IPR012337">
    <property type="entry name" value="RNaseH-like_sf"/>
</dbReference>
<dbReference type="Proteomes" id="UP000325315">
    <property type="component" value="Unassembled WGS sequence"/>
</dbReference>
<evidence type="ECO:0000313" key="3">
    <source>
        <dbReference type="Proteomes" id="UP000325315"/>
    </source>
</evidence>
<protein>
    <submittedName>
        <fullName evidence="2">Retrotransposon protein, Ty3-gypsy subclass</fullName>
    </submittedName>
</protein>
<evidence type="ECO:0000259" key="1">
    <source>
        <dbReference type="Pfam" id="PF24626"/>
    </source>
</evidence>
<comment type="caution">
    <text evidence="2">The sequence shown here is derived from an EMBL/GenBank/DDBJ whole genome shotgun (WGS) entry which is preliminary data.</text>
</comment>
<dbReference type="EMBL" id="SMMG02000005">
    <property type="protein sequence ID" value="KAA3473996.1"/>
    <property type="molecule type" value="Genomic_DNA"/>
</dbReference>
<dbReference type="PANTHER" id="PTHR45835:SF99">
    <property type="entry name" value="CHROMO DOMAIN-CONTAINING PROTEIN-RELATED"/>
    <property type="match status" value="1"/>
</dbReference>
<evidence type="ECO:0000313" key="2">
    <source>
        <dbReference type="EMBL" id="KAA3473996.1"/>
    </source>
</evidence>
<dbReference type="GO" id="GO:0003676">
    <property type="term" value="F:nucleic acid binding"/>
    <property type="evidence" value="ECO:0007669"/>
    <property type="project" value="InterPro"/>
</dbReference>
<keyword evidence="3" id="KW-1185">Reference proteome</keyword>
<gene>
    <name evidence="2" type="ORF">EPI10_024331</name>
</gene>
<name>A0A5B6VYF5_9ROSI</name>
<sequence>MDFVSRLPVTSRKKDSVRVIVDKLTKLAHFIPIIARELSKGKLHKALGTELNFNTAYHPQTDGILEDMLRCCNLEFEGSWEKYFLLAEFMYNNSYQFSIKMALFEALYERKCRTPLYKSKLHESKLFGTDLIREIEDKDCLKATSDRQKSYADLKRKDTEFFVGDRVFLKVSPWQKVLRFGRKGKLSPRFIRPYEIIERIGSIAYRLALPPELEKIHIFFLFQC</sequence>
<feature type="domain" description="Tf2-1-like SH3-like" evidence="1">
    <location>
        <begin position="164"/>
        <end position="219"/>
    </location>
</feature>